<keyword evidence="1" id="KW-0548">Nucleotidyltransferase</keyword>
<dbReference type="GO" id="GO:0003964">
    <property type="term" value="F:RNA-directed DNA polymerase activity"/>
    <property type="evidence" value="ECO:0007669"/>
    <property type="project" value="UniProtKB-KW"/>
</dbReference>
<gene>
    <name evidence="1" type="ORF">Adt_49386</name>
</gene>
<keyword evidence="2" id="KW-1185">Reference proteome</keyword>
<reference evidence="2" key="1">
    <citation type="submission" date="2024-07" db="EMBL/GenBank/DDBJ databases">
        <title>Two chromosome-level genome assemblies of Korean endemic species Abeliophyllum distichum and Forsythia ovata (Oleaceae).</title>
        <authorList>
            <person name="Jang H."/>
        </authorList>
    </citation>
    <scope>NUCLEOTIDE SEQUENCE [LARGE SCALE GENOMIC DNA]</scope>
</reference>
<name>A0ABD1NQ88_9LAMI</name>
<comment type="caution">
    <text evidence="1">The sequence shown here is derived from an EMBL/GenBank/DDBJ whole genome shotgun (WGS) entry which is preliminary data.</text>
</comment>
<evidence type="ECO:0000313" key="2">
    <source>
        <dbReference type="Proteomes" id="UP001604336"/>
    </source>
</evidence>
<dbReference type="AlphaFoldDB" id="A0ABD1NQ88"/>
<dbReference type="EMBL" id="JBFOLK010000853">
    <property type="protein sequence ID" value="KAL2453114.1"/>
    <property type="molecule type" value="Genomic_DNA"/>
</dbReference>
<keyword evidence="1" id="KW-0808">Transferase</keyword>
<protein>
    <submittedName>
        <fullName evidence="1">Reverse transcriptase Ty1/copia-type domain-containing protein</fullName>
    </submittedName>
</protein>
<organism evidence="1 2">
    <name type="scientific">Abeliophyllum distichum</name>
    <dbReference type="NCBI Taxonomy" id="126358"/>
    <lineage>
        <taxon>Eukaryota</taxon>
        <taxon>Viridiplantae</taxon>
        <taxon>Streptophyta</taxon>
        <taxon>Embryophyta</taxon>
        <taxon>Tracheophyta</taxon>
        <taxon>Spermatophyta</taxon>
        <taxon>Magnoliopsida</taxon>
        <taxon>eudicotyledons</taxon>
        <taxon>Gunneridae</taxon>
        <taxon>Pentapetalae</taxon>
        <taxon>asterids</taxon>
        <taxon>lamiids</taxon>
        <taxon>Lamiales</taxon>
        <taxon>Oleaceae</taxon>
        <taxon>Forsythieae</taxon>
        <taxon>Abeliophyllum</taxon>
    </lineage>
</organism>
<dbReference type="Proteomes" id="UP001604336">
    <property type="component" value="Unassembled WGS sequence"/>
</dbReference>
<proteinExistence type="predicted"/>
<evidence type="ECO:0000313" key="1">
    <source>
        <dbReference type="EMBL" id="KAL2453114.1"/>
    </source>
</evidence>
<sequence>MEIEEFQETTNIDQLDEPIVEPTFDETHIGSGEPLVEPAFDETHIGSGEPLVSEHTTTLRKSIRVIRPLRRYDLLITNDALIIEEDEPTTYVESKSNIDSKRWQEAMESEMNSMYENKVRTLIDPPEAVKLIGCK</sequence>
<accession>A0ABD1NQ88</accession>
<keyword evidence="1" id="KW-0695">RNA-directed DNA polymerase</keyword>